<evidence type="ECO:0000256" key="15">
    <source>
        <dbReference type="RuleBase" id="RU000489"/>
    </source>
</evidence>
<sequence length="1443" mass="156077">MAPLWTKFTVLAASSLLLAAGASAQEASRLAASPGYLNRDSCPERCAVVGHDPSDWYAYKGLEEFRTCDRTMFYYFNLYDQVDDANQPHRVYACTSYGPDWGVDEVAEGEHQLVRRIGDGPFCHPRRSMMLAGRSDGDDRAANGSMSASSSTSSHSSPSDVAAKYELGWWHNDGEPATVSIQSLSKQMRNYLANNQNLGNKTTMLFAQSGKATIGLYVGEELNAKDIGTYALQGLESGLHAGNIPSSSMALQNCQPHYDSEHIFGVVATSNGTFSSIQKAMQTWHSGSCLSFGDSLQSAGPAFFAKPLIVAGNDTASKSTATSASRRSTPVRLPARGECRAIKVQPNHGCPELAQDCGISPSDFTKYNPGKTFCSGLQPGMHVCCSSGTLPDYRPRKNSDGSCASVKVGGGDTCAGLAAANSLTQDELEGFNKNKTWGWSGCNPLFAETVICLSDGTPPMPATIANAVCGPQVAGTKQPSDTKDIADLNPCPLNACCDIWGFCGVTKEFCTDTNTGNPGTAKKGTNGCISNCGTDIKQDGGPSEFRTIGYFEGYQFSSRQCLWQDARQIDGSKYTHLHFGFGDITPDFQISAGKPDSQYEFMNFKLVSGGAKKIISFGGWDFSTSPSTYTIFREGVNPNNRDKLASNIAKFVEDNSLDGVDIDWEYPGAPDIPNIPPGSKQDGINYLKFLVVLKSKLNGKSLSIAAPASFWYLKGFPIKRISQVVDYIVYMTYDLHGQWDSQNKNSQEGCDDGMCLRSGVNLTETKTALSMVTKAGVPSSKLAVGVTSYGRSFGMAQAGCYGPSCKYLGGPLDSQATKGVCTNTGGYIADAEIYELMRDPKRVTKSYKDKDSDSNILVYDNTQWVSYMDEDTLASRTKLYKGYNMGGTTNWAIDLEEVSPPPPHSSSWSSFYEKMSTGGDPYQVGTRNGNWTNLKCSDPAVSGVRNLTAAERWEALDCDDAWKDLINVWKTIDRPEGSLSFSESLSATAHGPELSKCGNLLDTSNCNSPLVCAQIEGPGTGPAAYEIWNSLVIVHEMYASYAHALTAAMAKSVNPALDDFLHKFAPVEPPPDNKWLLLLIDMVTLGASMVAGPFFNSFLSKLPYFVVNENALGNIKDTTMTVIGQSTTIAKDLLGSSGSDWTPDKQAEFSNYMGQTVTVWSKSLATGLSHLFRGQDGDIDTLWNIIKGGKLIAGRRSKKSKRDVIDAADLRDSDSDSLDGGDLFDTRDLVDIRDLVDTRDDGDAPKPGDDDYNTPELEASVSKAFFGYAIPALWSVSGAFPVVLDTGYACGKVDPIKGYMTPDTMHKTYACVDNKMYYLGSAKGDAQYCYKPAVGCPDVCRDEKFTAPPGLDSLDKTSFGGVTLQDLVEGSVRTYKANGNSNKGKTPDATEGKTFDSLFDQDIRTPGFISIPVCSPDMAYKAWRSWKNKPDKDQVGYPCIDPK</sequence>
<dbReference type="Gene3D" id="3.10.50.10">
    <property type="match status" value="1"/>
</dbReference>
<dbReference type="Gene3D" id="3.10.350.10">
    <property type="entry name" value="LysM domain"/>
    <property type="match status" value="2"/>
</dbReference>
<dbReference type="InterPro" id="IPR017853">
    <property type="entry name" value="GH"/>
</dbReference>
<gene>
    <name evidence="21" type="ORF">BB8028_0001g10930</name>
</gene>
<dbReference type="InterPro" id="IPR036779">
    <property type="entry name" value="LysM_dom_sf"/>
</dbReference>
<comment type="similarity">
    <text evidence="13">Belongs to the secreted LysM effector family.</text>
</comment>
<comment type="subcellular location">
    <subcellularLocation>
        <location evidence="2">Secreted</location>
    </subcellularLocation>
</comment>
<feature type="region of interest" description="Disordered" evidence="16">
    <location>
        <begin position="133"/>
        <end position="159"/>
    </location>
</feature>
<keyword evidence="9" id="KW-0843">Virulence</keyword>
<evidence type="ECO:0000259" key="19">
    <source>
        <dbReference type="PROSITE" id="PS51782"/>
    </source>
</evidence>
<accession>A0A2S7XZG6</accession>
<reference evidence="21 22" key="1">
    <citation type="submission" date="2016-07" db="EMBL/GenBank/DDBJ databases">
        <title>Comparative genomics of the entomopathogenic fungus Beauveria bassiana.</title>
        <authorList>
            <person name="Valero Jimenez C.A."/>
            <person name="Zwaan B.J."/>
            <person name="Van Kan J.A."/>
            <person name="Takken W."/>
            <person name="Debets A.J."/>
            <person name="Schoustra S.E."/>
            <person name="Koenraadt C.J."/>
        </authorList>
    </citation>
    <scope>NUCLEOTIDE SEQUENCE [LARGE SCALE GENOMIC DNA]</scope>
    <source>
        <strain evidence="21 22">ARSEF 8028</strain>
    </source>
</reference>
<keyword evidence="10" id="KW-0119">Carbohydrate metabolism</keyword>
<feature type="compositionally biased region" description="Low complexity" evidence="16">
    <location>
        <begin position="142"/>
        <end position="159"/>
    </location>
</feature>
<keyword evidence="7 15" id="KW-0378">Hydrolase</keyword>
<dbReference type="SUPFAM" id="SSF54556">
    <property type="entry name" value="Chitinase insertion domain"/>
    <property type="match status" value="1"/>
</dbReference>
<comment type="similarity">
    <text evidence="3">Belongs to the glycosyl hydrolase 18 family. Chitinase class V subfamily.</text>
</comment>
<comment type="catalytic activity">
    <reaction evidence="1">
        <text>Random endo-hydrolysis of N-acetyl-beta-D-glucosaminide (1-&gt;4)-beta-linkages in chitin and chitodextrins.</text>
        <dbReference type="EC" id="3.2.1.14"/>
    </reaction>
</comment>
<feature type="disulfide bond" evidence="14">
    <location>
        <begin position="496"/>
        <end position="510"/>
    </location>
</feature>
<dbReference type="InterPro" id="IPR036861">
    <property type="entry name" value="Endochitinase-like_sf"/>
</dbReference>
<dbReference type="GO" id="GO:0008061">
    <property type="term" value="F:chitin binding"/>
    <property type="evidence" value="ECO:0007669"/>
    <property type="project" value="UniProtKB-UniRule"/>
</dbReference>
<dbReference type="PROSITE" id="PS51910">
    <property type="entry name" value="GH18_2"/>
    <property type="match status" value="1"/>
</dbReference>
<evidence type="ECO:0000256" key="10">
    <source>
        <dbReference type="ARBA" id="ARBA00023277"/>
    </source>
</evidence>
<feature type="disulfide bond" evidence="14">
    <location>
        <begin position="491"/>
        <end position="503"/>
    </location>
</feature>
<feature type="region of interest" description="Disordered" evidence="16">
    <location>
        <begin position="1236"/>
        <end position="1255"/>
    </location>
</feature>
<dbReference type="InterPro" id="IPR001002">
    <property type="entry name" value="Chitin-bd_1"/>
</dbReference>
<proteinExistence type="inferred from homology"/>
<feature type="disulfide bond" evidence="14">
    <location>
        <begin position="528"/>
        <end position="532"/>
    </location>
</feature>
<dbReference type="InterPro" id="IPR001579">
    <property type="entry name" value="Glyco_hydro_18_chit_AS"/>
</dbReference>
<name>A0A2S7XZG6_BEABA</name>
<evidence type="ECO:0000256" key="2">
    <source>
        <dbReference type="ARBA" id="ARBA00004613"/>
    </source>
</evidence>
<dbReference type="CDD" id="cd02878">
    <property type="entry name" value="GH18_zymocin_alpha"/>
    <property type="match status" value="1"/>
</dbReference>
<dbReference type="CDD" id="cd00035">
    <property type="entry name" value="ChtBD1"/>
    <property type="match status" value="1"/>
</dbReference>
<dbReference type="SMART" id="SM00270">
    <property type="entry name" value="ChtBD1"/>
    <property type="match status" value="1"/>
</dbReference>
<protein>
    <recommendedName>
        <fullName evidence="4">chitinase</fullName>
        <ecNumber evidence="4">3.2.1.14</ecNumber>
    </recommendedName>
</protein>
<dbReference type="GO" id="GO:0008843">
    <property type="term" value="F:endochitinase activity"/>
    <property type="evidence" value="ECO:0007669"/>
    <property type="project" value="UniProtKB-EC"/>
</dbReference>
<dbReference type="EC" id="3.2.1.14" evidence="4"/>
<dbReference type="Gene3D" id="3.20.20.80">
    <property type="entry name" value="Glycosidases"/>
    <property type="match status" value="1"/>
</dbReference>
<dbReference type="GO" id="GO:0005576">
    <property type="term" value="C:extracellular region"/>
    <property type="evidence" value="ECO:0007669"/>
    <property type="project" value="UniProtKB-SubCell"/>
</dbReference>
<feature type="domain" description="Chitin-binding type-1" evidence="18">
    <location>
        <begin position="466"/>
        <end position="534"/>
    </location>
</feature>
<dbReference type="InterPro" id="IPR053214">
    <property type="entry name" value="LysM12-like"/>
</dbReference>
<keyword evidence="12" id="KW-0624">Polysaccharide degradation</keyword>
<evidence type="ECO:0000256" key="3">
    <source>
        <dbReference type="ARBA" id="ARBA00008682"/>
    </source>
</evidence>
<evidence type="ECO:0000256" key="6">
    <source>
        <dbReference type="ARBA" id="ARBA00022669"/>
    </source>
</evidence>
<feature type="signal peptide" evidence="17">
    <location>
        <begin position="1"/>
        <end position="24"/>
    </location>
</feature>
<dbReference type="InterPro" id="IPR011583">
    <property type="entry name" value="Chitinase_II/V-like_cat"/>
</dbReference>
<evidence type="ECO:0000313" key="22">
    <source>
        <dbReference type="Proteomes" id="UP000237441"/>
    </source>
</evidence>
<dbReference type="PROSITE" id="PS51782">
    <property type="entry name" value="LYSM"/>
    <property type="match status" value="1"/>
</dbReference>
<dbReference type="PROSITE" id="PS50941">
    <property type="entry name" value="CHIT_BIND_I_2"/>
    <property type="match status" value="1"/>
</dbReference>
<feature type="domain" description="LysM" evidence="19">
    <location>
        <begin position="340"/>
        <end position="385"/>
    </location>
</feature>
<dbReference type="InterPro" id="IPR029070">
    <property type="entry name" value="Chitinase_insertion_sf"/>
</dbReference>
<dbReference type="InterPro" id="IPR018392">
    <property type="entry name" value="LysM"/>
</dbReference>
<evidence type="ECO:0000259" key="20">
    <source>
        <dbReference type="PROSITE" id="PS51910"/>
    </source>
</evidence>
<keyword evidence="17" id="KW-0732">Signal</keyword>
<organism evidence="21 22">
    <name type="scientific">Beauveria bassiana</name>
    <name type="common">White muscardine disease fungus</name>
    <name type="synonym">Tritirachium shiotae</name>
    <dbReference type="NCBI Taxonomy" id="176275"/>
    <lineage>
        <taxon>Eukaryota</taxon>
        <taxon>Fungi</taxon>
        <taxon>Dikarya</taxon>
        <taxon>Ascomycota</taxon>
        <taxon>Pezizomycotina</taxon>
        <taxon>Sordariomycetes</taxon>
        <taxon>Hypocreomycetidae</taxon>
        <taxon>Hypocreales</taxon>
        <taxon>Cordycipitaceae</taxon>
        <taxon>Beauveria</taxon>
    </lineage>
</organism>
<dbReference type="Proteomes" id="UP000237441">
    <property type="component" value="Unassembled WGS sequence"/>
</dbReference>
<comment type="caution">
    <text evidence="14">Lacks conserved residue(s) required for the propagation of feature annotation.</text>
</comment>
<evidence type="ECO:0000259" key="18">
    <source>
        <dbReference type="PROSITE" id="PS50941"/>
    </source>
</evidence>
<feature type="chain" id="PRO_5015727443" description="chitinase" evidence="17">
    <location>
        <begin position="25"/>
        <end position="1443"/>
    </location>
</feature>
<dbReference type="Pfam" id="PF00704">
    <property type="entry name" value="Glyco_hydro_18"/>
    <property type="match status" value="1"/>
</dbReference>
<evidence type="ECO:0000256" key="1">
    <source>
        <dbReference type="ARBA" id="ARBA00000822"/>
    </source>
</evidence>
<feature type="compositionally biased region" description="Basic and acidic residues" evidence="16">
    <location>
        <begin position="1236"/>
        <end position="1249"/>
    </location>
</feature>
<dbReference type="Pfam" id="PF00187">
    <property type="entry name" value="Chitin_bind_1"/>
    <property type="match status" value="1"/>
</dbReference>
<evidence type="ECO:0000256" key="12">
    <source>
        <dbReference type="ARBA" id="ARBA00023326"/>
    </source>
</evidence>
<evidence type="ECO:0000256" key="14">
    <source>
        <dbReference type="PROSITE-ProRule" id="PRU00261"/>
    </source>
</evidence>
<dbReference type="SMART" id="SM00636">
    <property type="entry name" value="Glyco_18"/>
    <property type="match status" value="1"/>
</dbReference>
<dbReference type="GO" id="GO:0000272">
    <property type="term" value="P:polysaccharide catabolic process"/>
    <property type="evidence" value="ECO:0007669"/>
    <property type="project" value="UniProtKB-KW"/>
</dbReference>
<comment type="caution">
    <text evidence="21">The sequence shown here is derived from an EMBL/GenBank/DDBJ whole genome shotgun (WGS) entry which is preliminary data.</text>
</comment>
<keyword evidence="14" id="KW-1015">Disulfide bond</keyword>
<feature type="domain" description="GH18" evidence="20">
    <location>
        <begin position="545"/>
        <end position="914"/>
    </location>
</feature>
<keyword evidence="11 15" id="KW-0326">Glycosidase</keyword>
<keyword evidence="6 14" id="KW-0147">Chitin-binding</keyword>
<dbReference type="SUPFAM" id="SSF57016">
    <property type="entry name" value="Plant lectins/antimicrobial peptides"/>
    <property type="match status" value="1"/>
</dbReference>
<dbReference type="GO" id="GO:0006032">
    <property type="term" value="P:chitin catabolic process"/>
    <property type="evidence" value="ECO:0007669"/>
    <property type="project" value="UniProtKB-KW"/>
</dbReference>
<evidence type="ECO:0000256" key="7">
    <source>
        <dbReference type="ARBA" id="ARBA00022801"/>
    </source>
</evidence>
<dbReference type="SUPFAM" id="SSF51445">
    <property type="entry name" value="(Trans)glycosidases"/>
    <property type="match status" value="1"/>
</dbReference>
<evidence type="ECO:0000256" key="17">
    <source>
        <dbReference type="SAM" id="SignalP"/>
    </source>
</evidence>
<keyword evidence="8" id="KW-0146">Chitin degradation</keyword>
<dbReference type="InterPro" id="IPR001223">
    <property type="entry name" value="Glyco_hydro18_cat"/>
</dbReference>
<evidence type="ECO:0000256" key="16">
    <source>
        <dbReference type="SAM" id="MobiDB-lite"/>
    </source>
</evidence>
<evidence type="ECO:0000256" key="4">
    <source>
        <dbReference type="ARBA" id="ARBA00012729"/>
    </source>
</evidence>
<dbReference type="OrthoDB" id="73875at2759"/>
<dbReference type="PANTHER" id="PTHR47700:SF1">
    <property type="entry name" value="CHITINASE"/>
    <property type="match status" value="1"/>
</dbReference>
<keyword evidence="5" id="KW-0964">Secreted</keyword>
<dbReference type="Gene3D" id="3.30.60.10">
    <property type="entry name" value="Endochitinase-like"/>
    <property type="match status" value="1"/>
</dbReference>
<evidence type="ECO:0000256" key="9">
    <source>
        <dbReference type="ARBA" id="ARBA00023026"/>
    </source>
</evidence>
<evidence type="ECO:0000256" key="5">
    <source>
        <dbReference type="ARBA" id="ARBA00022525"/>
    </source>
</evidence>
<dbReference type="PANTHER" id="PTHR47700">
    <property type="entry name" value="V CHITINASE, PUTATIVE (AFU_ORTHOLOGUE AFUA_6G13720)-RELATED"/>
    <property type="match status" value="1"/>
</dbReference>
<evidence type="ECO:0000256" key="8">
    <source>
        <dbReference type="ARBA" id="ARBA00023024"/>
    </source>
</evidence>
<dbReference type="EMBL" id="JRHA01000001">
    <property type="protein sequence ID" value="PQK09022.1"/>
    <property type="molecule type" value="Genomic_DNA"/>
</dbReference>
<evidence type="ECO:0000256" key="11">
    <source>
        <dbReference type="ARBA" id="ARBA00023295"/>
    </source>
</evidence>
<evidence type="ECO:0000313" key="21">
    <source>
        <dbReference type="EMBL" id="PQK09022.1"/>
    </source>
</evidence>
<dbReference type="PROSITE" id="PS01095">
    <property type="entry name" value="GH18_1"/>
    <property type="match status" value="1"/>
</dbReference>
<evidence type="ECO:0000256" key="13">
    <source>
        <dbReference type="ARBA" id="ARBA00044955"/>
    </source>
</evidence>